<name>E9HGM0_DAPPU</name>
<evidence type="ECO:0000313" key="1">
    <source>
        <dbReference type="EMBL" id="EFX69108.1"/>
    </source>
</evidence>
<gene>
    <name evidence="1" type="ORF">DAPPUDRAFT_259138</name>
</gene>
<keyword evidence="2" id="KW-1185">Reference proteome</keyword>
<proteinExistence type="predicted"/>
<accession>E9HGM0</accession>
<dbReference type="EMBL" id="GL732642">
    <property type="protein sequence ID" value="EFX69108.1"/>
    <property type="molecule type" value="Genomic_DNA"/>
</dbReference>
<organism evidence="1 2">
    <name type="scientific">Daphnia pulex</name>
    <name type="common">Water flea</name>
    <dbReference type="NCBI Taxonomy" id="6669"/>
    <lineage>
        <taxon>Eukaryota</taxon>
        <taxon>Metazoa</taxon>
        <taxon>Ecdysozoa</taxon>
        <taxon>Arthropoda</taxon>
        <taxon>Crustacea</taxon>
        <taxon>Branchiopoda</taxon>
        <taxon>Diplostraca</taxon>
        <taxon>Cladocera</taxon>
        <taxon>Anomopoda</taxon>
        <taxon>Daphniidae</taxon>
        <taxon>Daphnia</taxon>
    </lineage>
</organism>
<dbReference type="KEGG" id="dpx:DAPPUDRAFT_259138"/>
<protein>
    <submittedName>
        <fullName evidence="1">Uncharacterized protein</fullName>
    </submittedName>
</protein>
<dbReference type="HOGENOM" id="CLU_2887982_0_0_1"/>
<evidence type="ECO:0000313" key="2">
    <source>
        <dbReference type="Proteomes" id="UP000000305"/>
    </source>
</evidence>
<dbReference type="Proteomes" id="UP000000305">
    <property type="component" value="Unassembled WGS sequence"/>
</dbReference>
<sequence>MSILIVEDIHLLLIQDQIDHLLAKIQILLLQKNPEEKIPVQGPGHDHMGVLWFWMIPFLFPFQ</sequence>
<dbReference type="InParanoid" id="E9HGM0"/>
<reference evidence="1 2" key="1">
    <citation type="journal article" date="2011" name="Science">
        <title>The ecoresponsive genome of Daphnia pulex.</title>
        <authorList>
            <person name="Colbourne J.K."/>
            <person name="Pfrender M.E."/>
            <person name="Gilbert D."/>
            <person name="Thomas W.K."/>
            <person name="Tucker A."/>
            <person name="Oakley T.H."/>
            <person name="Tokishita S."/>
            <person name="Aerts A."/>
            <person name="Arnold G.J."/>
            <person name="Basu M.K."/>
            <person name="Bauer D.J."/>
            <person name="Caceres C.E."/>
            <person name="Carmel L."/>
            <person name="Casola C."/>
            <person name="Choi J.H."/>
            <person name="Detter J.C."/>
            <person name="Dong Q."/>
            <person name="Dusheyko S."/>
            <person name="Eads B.D."/>
            <person name="Frohlich T."/>
            <person name="Geiler-Samerotte K.A."/>
            <person name="Gerlach D."/>
            <person name="Hatcher P."/>
            <person name="Jogdeo S."/>
            <person name="Krijgsveld J."/>
            <person name="Kriventseva E.V."/>
            <person name="Kultz D."/>
            <person name="Laforsch C."/>
            <person name="Lindquist E."/>
            <person name="Lopez J."/>
            <person name="Manak J.R."/>
            <person name="Muller J."/>
            <person name="Pangilinan J."/>
            <person name="Patwardhan R.P."/>
            <person name="Pitluck S."/>
            <person name="Pritham E.J."/>
            <person name="Rechtsteiner A."/>
            <person name="Rho M."/>
            <person name="Rogozin I.B."/>
            <person name="Sakarya O."/>
            <person name="Salamov A."/>
            <person name="Schaack S."/>
            <person name="Shapiro H."/>
            <person name="Shiga Y."/>
            <person name="Skalitzky C."/>
            <person name="Smith Z."/>
            <person name="Souvorov A."/>
            <person name="Sung W."/>
            <person name="Tang Z."/>
            <person name="Tsuchiya D."/>
            <person name="Tu H."/>
            <person name="Vos H."/>
            <person name="Wang M."/>
            <person name="Wolf Y.I."/>
            <person name="Yamagata H."/>
            <person name="Yamada T."/>
            <person name="Ye Y."/>
            <person name="Shaw J.R."/>
            <person name="Andrews J."/>
            <person name="Crease T.J."/>
            <person name="Tang H."/>
            <person name="Lucas S.M."/>
            <person name="Robertson H.M."/>
            <person name="Bork P."/>
            <person name="Koonin E.V."/>
            <person name="Zdobnov E.M."/>
            <person name="Grigoriev I.V."/>
            <person name="Lynch M."/>
            <person name="Boore J.L."/>
        </authorList>
    </citation>
    <scope>NUCLEOTIDE SEQUENCE [LARGE SCALE GENOMIC DNA]</scope>
</reference>
<dbReference type="AlphaFoldDB" id="E9HGM0"/>